<organism evidence="1 2">
    <name type="scientific">Actinacidiphila cocklensis</name>
    <dbReference type="NCBI Taxonomy" id="887465"/>
    <lineage>
        <taxon>Bacteria</taxon>
        <taxon>Bacillati</taxon>
        <taxon>Actinomycetota</taxon>
        <taxon>Actinomycetes</taxon>
        <taxon>Kitasatosporales</taxon>
        <taxon>Streptomycetaceae</taxon>
        <taxon>Actinacidiphila</taxon>
    </lineage>
</organism>
<protein>
    <submittedName>
        <fullName evidence="1">Uncharacterized protein</fullName>
    </submittedName>
</protein>
<dbReference type="Proteomes" id="UP001152519">
    <property type="component" value="Unassembled WGS sequence"/>
</dbReference>
<evidence type="ECO:0000313" key="2">
    <source>
        <dbReference type="Proteomes" id="UP001152519"/>
    </source>
</evidence>
<name>A0A9W4GVS7_9ACTN</name>
<comment type="caution">
    <text evidence="1">The sequence shown here is derived from an EMBL/GenBank/DDBJ whole genome shotgun (WGS) entry which is preliminary data.</text>
</comment>
<sequence>MERMFDTFPAPDRSRQDAVPPDWPLLLVRAEPPGDGERCSTRRRDVVVAVRAGGWEEAVVWAWAGGDGGAGGTVRWRCQIEVGGHISWYVHDDRLIHRLDTGY</sequence>
<evidence type="ECO:0000313" key="1">
    <source>
        <dbReference type="EMBL" id="CAG6398907.1"/>
    </source>
</evidence>
<proteinExistence type="predicted"/>
<gene>
    <name evidence="1" type="ORF">SCOCK_80062</name>
</gene>
<keyword evidence="2" id="KW-1185">Reference proteome</keyword>
<dbReference type="EMBL" id="CAJSLV010000114">
    <property type="protein sequence ID" value="CAG6398907.1"/>
    <property type="molecule type" value="Genomic_DNA"/>
</dbReference>
<reference evidence="1" key="1">
    <citation type="submission" date="2021-05" db="EMBL/GenBank/DDBJ databases">
        <authorList>
            <person name="Arsene-Ploetze F."/>
        </authorList>
    </citation>
    <scope>NUCLEOTIDE SEQUENCE</scope>
    <source>
        <strain evidence="1">DSM 42138</strain>
    </source>
</reference>
<dbReference type="AlphaFoldDB" id="A0A9W4GVS7"/>
<accession>A0A9W4GVS7</accession>